<accession>A0ABV0MMM2</accession>
<evidence type="ECO:0000313" key="2">
    <source>
        <dbReference type="EMBL" id="MEQ2160356.1"/>
    </source>
</evidence>
<feature type="region of interest" description="Disordered" evidence="1">
    <location>
        <begin position="53"/>
        <end position="89"/>
    </location>
</feature>
<dbReference type="EMBL" id="JAHRIO010006383">
    <property type="protein sequence ID" value="MEQ2160356.1"/>
    <property type="molecule type" value="Genomic_DNA"/>
</dbReference>
<gene>
    <name evidence="2" type="ORF">GOODEAATRI_032841</name>
</gene>
<organism evidence="2 3">
    <name type="scientific">Goodea atripinnis</name>
    <dbReference type="NCBI Taxonomy" id="208336"/>
    <lineage>
        <taxon>Eukaryota</taxon>
        <taxon>Metazoa</taxon>
        <taxon>Chordata</taxon>
        <taxon>Craniata</taxon>
        <taxon>Vertebrata</taxon>
        <taxon>Euteleostomi</taxon>
        <taxon>Actinopterygii</taxon>
        <taxon>Neopterygii</taxon>
        <taxon>Teleostei</taxon>
        <taxon>Neoteleostei</taxon>
        <taxon>Acanthomorphata</taxon>
        <taxon>Ovalentaria</taxon>
        <taxon>Atherinomorphae</taxon>
        <taxon>Cyprinodontiformes</taxon>
        <taxon>Goodeidae</taxon>
        <taxon>Goodea</taxon>
    </lineage>
</organism>
<dbReference type="Proteomes" id="UP001476798">
    <property type="component" value="Unassembled WGS sequence"/>
</dbReference>
<sequence length="115" mass="12787">MVKLDWIVSLFYFGDLVEENFTGSAVENLNAKTSSIVGHGGAGAYLQQFTGGRRGSPWTGRQSIAGQHRHTQDKQPRTHSFTSKGNLERPTDLPVMFLDCGWKLAYSTKTKVQIK</sequence>
<name>A0ABV0MMM2_9TELE</name>
<evidence type="ECO:0000313" key="3">
    <source>
        <dbReference type="Proteomes" id="UP001476798"/>
    </source>
</evidence>
<evidence type="ECO:0000256" key="1">
    <source>
        <dbReference type="SAM" id="MobiDB-lite"/>
    </source>
</evidence>
<comment type="caution">
    <text evidence="2">The sequence shown here is derived from an EMBL/GenBank/DDBJ whole genome shotgun (WGS) entry which is preliminary data.</text>
</comment>
<proteinExistence type="predicted"/>
<reference evidence="2 3" key="1">
    <citation type="submission" date="2021-06" db="EMBL/GenBank/DDBJ databases">
        <authorList>
            <person name="Palmer J.M."/>
        </authorList>
    </citation>
    <scope>NUCLEOTIDE SEQUENCE [LARGE SCALE GENOMIC DNA]</scope>
    <source>
        <strain evidence="2 3">GA_2019</strain>
        <tissue evidence="2">Muscle</tissue>
    </source>
</reference>
<keyword evidence="3" id="KW-1185">Reference proteome</keyword>
<protein>
    <submittedName>
        <fullName evidence="2">Uncharacterized protein</fullName>
    </submittedName>
</protein>